<evidence type="ECO:0000256" key="3">
    <source>
        <dbReference type="SAM" id="Phobius"/>
    </source>
</evidence>
<evidence type="ECO:0000313" key="6">
    <source>
        <dbReference type="Proteomes" id="UP000321798"/>
    </source>
</evidence>
<dbReference type="Gene3D" id="3.40.630.190">
    <property type="entry name" value="LCP protein"/>
    <property type="match status" value="1"/>
</dbReference>
<dbReference type="PANTHER" id="PTHR33392:SF6">
    <property type="entry name" value="POLYISOPRENYL-TEICHOIC ACID--PEPTIDOGLYCAN TEICHOIC ACID TRANSFERASE TAGU"/>
    <property type="match status" value="1"/>
</dbReference>
<dbReference type="Proteomes" id="UP000321798">
    <property type="component" value="Unassembled WGS sequence"/>
</dbReference>
<keyword evidence="3" id="KW-0812">Transmembrane</keyword>
<comment type="caution">
    <text evidence="5">The sequence shown here is derived from an EMBL/GenBank/DDBJ whole genome shotgun (WGS) entry which is preliminary data.</text>
</comment>
<feature type="transmembrane region" description="Helical" evidence="3">
    <location>
        <begin position="25"/>
        <end position="49"/>
    </location>
</feature>
<protein>
    <recommendedName>
        <fullName evidence="4">Cell envelope-related transcriptional attenuator domain-containing protein</fullName>
    </recommendedName>
</protein>
<feature type="compositionally biased region" description="Basic and acidic residues" evidence="2">
    <location>
        <begin position="403"/>
        <end position="412"/>
    </location>
</feature>
<gene>
    <name evidence="5" type="ORF">CSO01_00790</name>
</gene>
<feature type="domain" description="Cell envelope-related transcriptional attenuator" evidence="4">
    <location>
        <begin position="109"/>
        <end position="274"/>
    </location>
</feature>
<dbReference type="InterPro" id="IPR050922">
    <property type="entry name" value="LytR/CpsA/Psr_CW_biosynth"/>
</dbReference>
<comment type="similarity">
    <text evidence="1">Belongs to the LytR/CpsA/Psr (LCP) family.</text>
</comment>
<organism evidence="5 6">
    <name type="scientific">Cellulomonas soli</name>
    <dbReference type="NCBI Taxonomy" id="931535"/>
    <lineage>
        <taxon>Bacteria</taxon>
        <taxon>Bacillati</taxon>
        <taxon>Actinomycetota</taxon>
        <taxon>Actinomycetes</taxon>
        <taxon>Micrococcales</taxon>
        <taxon>Cellulomonadaceae</taxon>
        <taxon>Cellulomonas</taxon>
    </lineage>
</organism>
<sequence>MTIRHAAATRPRTARHARRFGTHGVLRALAITVTAVLAFGLAGGAAVYAKMTSNMEGVDISGMVDPIIEATPANPDDPNAGKDVNILVLGSDVRDGENGAIGGEADGMRSDTTIVVHVSADRERVELVSIPRDSLVDVPSCRMSDGSTTGAYNGMFNSAFATGADNGGDIASAAACTINTVQQNTGVRIDHFVVVDFVGFVQMVDALGGVNICIPDAIDSPKAGLVLAAGYQTLNGTQALGFARARTGEGLGDGSDTNRLGRQQRLIAAVVTEVLSKNLLTDLPALIQFASAATSSLTTDSGLSSIDAIPGLAYSLRGVSTSNVSFMTIPFAAAPSDPNRVVWTSAADEIWANIAADVPMLGVEETPTTPTETTTPPADTAGTPTDTATAPTDTTSTAPAPAETKEAGKEAFDAGDVTAVC</sequence>
<proteinExistence type="inferred from homology"/>
<dbReference type="InterPro" id="IPR004474">
    <property type="entry name" value="LytR_CpsA_psr"/>
</dbReference>
<dbReference type="Pfam" id="PF03816">
    <property type="entry name" value="LytR_cpsA_psr"/>
    <property type="match status" value="1"/>
</dbReference>
<dbReference type="NCBIfam" id="TIGR00350">
    <property type="entry name" value="lytR_cpsA_psr"/>
    <property type="match status" value="1"/>
</dbReference>
<keyword evidence="6" id="KW-1185">Reference proteome</keyword>
<dbReference type="AlphaFoldDB" id="A0A512P839"/>
<evidence type="ECO:0000256" key="1">
    <source>
        <dbReference type="ARBA" id="ARBA00006068"/>
    </source>
</evidence>
<feature type="compositionally biased region" description="Low complexity" evidence="2">
    <location>
        <begin position="364"/>
        <end position="402"/>
    </location>
</feature>
<keyword evidence="3" id="KW-0472">Membrane</keyword>
<keyword evidence="3" id="KW-1133">Transmembrane helix</keyword>
<evidence type="ECO:0000259" key="4">
    <source>
        <dbReference type="Pfam" id="PF03816"/>
    </source>
</evidence>
<reference evidence="5 6" key="1">
    <citation type="submission" date="2019-07" db="EMBL/GenBank/DDBJ databases">
        <title>Whole genome shotgun sequence of Cellulomonas soli NBRC 109434.</title>
        <authorList>
            <person name="Hosoyama A."/>
            <person name="Uohara A."/>
            <person name="Ohji S."/>
            <person name="Ichikawa N."/>
        </authorList>
    </citation>
    <scope>NUCLEOTIDE SEQUENCE [LARGE SCALE GENOMIC DNA]</scope>
    <source>
        <strain evidence="5 6">NBRC 109434</strain>
    </source>
</reference>
<feature type="region of interest" description="Disordered" evidence="2">
    <location>
        <begin position="364"/>
        <end position="421"/>
    </location>
</feature>
<dbReference type="PANTHER" id="PTHR33392">
    <property type="entry name" value="POLYISOPRENYL-TEICHOIC ACID--PEPTIDOGLYCAN TEICHOIC ACID TRANSFERASE TAGU"/>
    <property type="match status" value="1"/>
</dbReference>
<evidence type="ECO:0000256" key="2">
    <source>
        <dbReference type="SAM" id="MobiDB-lite"/>
    </source>
</evidence>
<evidence type="ECO:0000313" key="5">
    <source>
        <dbReference type="EMBL" id="GEP67364.1"/>
    </source>
</evidence>
<dbReference type="RefSeq" id="WP_223203379.1">
    <property type="nucleotide sequence ID" value="NZ_BAABBJ010000005.1"/>
</dbReference>
<name>A0A512P839_9CELL</name>
<dbReference type="EMBL" id="BKAL01000001">
    <property type="protein sequence ID" value="GEP67364.1"/>
    <property type="molecule type" value="Genomic_DNA"/>
</dbReference>
<accession>A0A512P839</accession>